<dbReference type="UniPathway" id="UPA00664"/>
<feature type="transmembrane region" description="Helical" evidence="7">
    <location>
        <begin position="208"/>
        <end position="225"/>
    </location>
</feature>
<feature type="transmembrane region" description="Helical" evidence="7">
    <location>
        <begin position="94"/>
        <end position="111"/>
    </location>
</feature>
<feature type="transmembrane region" description="Helical" evidence="7">
    <location>
        <begin position="20"/>
        <end position="39"/>
    </location>
</feature>
<feature type="transmembrane region" description="Helical" evidence="7">
    <location>
        <begin position="265"/>
        <end position="283"/>
    </location>
</feature>
<keyword evidence="4 7" id="KW-0812">Transmembrane</keyword>
<feature type="transmembrane region" description="Helical" evidence="7">
    <location>
        <begin position="51"/>
        <end position="74"/>
    </location>
</feature>
<comment type="catalytic activity">
    <reaction evidence="7">
        <text>L-cysteinyl-[prolipoprotein] + a 1,2-diacyl-sn-glycero-3-phospho-(1'-sn-glycerol) = an S-1,2-diacyl-sn-glyceryl-L-cysteinyl-[prolipoprotein] + sn-glycerol 1-phosphate + H(+)</text>
        <dbReference type="Rhea" id="RHEA:56712"/>
        <dbReference type="Rhea" id="RHEA-COMP:14679"/>
        <dbReference type="Rhea" id="RHEA-COMP:14680"/>
        <dbReference type="ChEBI" id="CHEBI:15378"/>
        <dbReference type="ChEBI" id="CHEBI:29950"/>
        <dbReference type="ChEBI" id="CHEBI:57685"/>
        <dbReference type="ChEBI" id="CHEBI:64716"/>
        <dbReference type="ChEBI" id="CHEBI:140658"/>
        <dbReference type="EC" id="2.5.1.145"/>
    </reaction>
</comment>
<keyword evidence="8" id="KW-0449">Lipoprotein</keyword>
<dbReference type="NCBIfam" id="TIGR00544">
    <property type="entry name" value="lgt"/>
    <property type="match status" value="1"/>
</dbReference>
<evidence type="ECO:0000256" key="7">
    <source>
        <dbReference type="HAMAP-Rule" id="MF_01147"/>
    </source>
</evidence>
<dbReference type="HAMAP" id="MF_01147">
    <property type="entry name" value="Lgt"/>
    <property type="match status" value="1"/>
</dbReference>
<dbReference type="Proteomes" id="UP000294937">
    <property type="component" value="Unassembled WGS sequence"/>
</dbReference>
<comment type="similarity">
    <text evidence="1 7">Belongs to the Lgt family.</text>
</comment>
<evidence type="ECO:0000256" key="1">
    <source>
        <dbReference type="ARBA" id="ARBA00007150"/>
    </source>
</evidence>
<protein>
    <recommendedName>
        <fullName evidence="7">Phosphatidylglycerol--prolipoprotein diacylglyceryl transferase</fullName>
        <ecNumber evidence="7">2.5.1.145</ecNumber>
    </recommendedName>
</protein>
<sequence>MTLAMVIDPVALQLGPISVHWYGIIMGTAAMLGLFIAMREGERRHGLDQELFLDLMLWVIPAAIIGARLYYVIFEWEYYFQHPGDIIKIWQGGLAIHGGLIGAFTAGYFFVKKYKVSFFLLADIIAPSIILGQAIGRWGNFMNQEAHGGEVSRSFLEGLQIPDWIINQMYIDGVYYHPTFLYESIWNIVGFALLLLLRNFNPRRGEVLFSYLIWYSLGRFFIEGLRTDSLTFTGPEWLASLLQVLWAPMNALFEPGMMASGNIRVAQLISLVLVVFGIAMIIYRRVSGKASQSYRDVESSEQVDLQTN</sequence>
<gene>
    <name evidence="7" type="primary">lgt</name>
    <name evidence="8" type="ORF">EDD58_102262</name>
</gene>
<dbReference type="GO" id="GO:0042158">
    <property type="term" value="P:lipoprotein biosynthetic process"/>
    <property type="evidence" value="ECO:0007669"/>
    <property type="project" value="UniProtKB-UniRule"/>
</dbReference>
<evidence type="ECO:0000313" key="9">
    <source>
        <dbReference type="Proteomes" id="UP000294937"/>
    </source>
</evidence>
<evidence type="ECO:0000256" key="5">
    <source>
        <dbReference type="ARBA" id="ARBA00022989"/>
    </source>
</evidence>
<organism evidence="8 9">
    <name type="scientific">Hazenella coriacea</name>
    <dbReference type="NCBI Taxonomy" id="1179467"/>
    <lineage>
        <taxon>Bacteria</taxon>
        <taxon>Bacillati</taxon>
        <taxon>Bacillota</taxon>
        <taxon>Bacilli</taxon>
        <taxon>Bacillales</taxon>
        <taxon>Thermoactinomycetaceae</taxon>
        <taxon>Hazenella</taxon>
    </lineage>
</organism>
<evidence type="ECO:0000256" key="6">
    <source>
        <dbReference type="ARBA" id="ARBA00023136"/>
    </source>
</evidence>
<proteinExistence type="inferred from homology"/>
<keyword evidence="9" id="KW-1185">Reference proteome</keyword>
<dbReference type="PANTHER" id="PTHR30589:SF0">
    <property type="entry name" value="PHOSPHATIDYLGLYCEROL--PROLIPOPROTEIN DIACYLGLYCERYL TRANSFERASE"/>
    <property type="match status" value="1"/>
</dbReference>
<feature type="binding site" evidence="7">
    <location>
        <position position="137"/>
    </location>
    <ligand>
        <name>a 1,2-diacyl-sn-glycero-3-phospho-(1'-sn-glycerol)</name>
        <dbReference type="ChEBI" id="CHEBI:64716"/>
    </ligand>
</feature>
<evidence type="ECO:0000256" key="4">
    <source>
        <dbReference type="ARBA" id="ARBA00022692"/>
    </source>
</evidence>
<comment type="subcellular location">
    <subcellularLocation>
        <location evidence="7">Cell membrane</location>
        <topology evidence="7">Multi-pass membrane protein</topology>
    </subcellularLocation>
</comment>
<comment type="caution">
    <text evidence="8">The sequence shown here is derived from an EMBL/GenBank/DDBJ whole genome shotgun (WGS) entry which is preliminary data.</text>
</comment>
<dbReference type="EC" id="2.5.1.145" evidence="7"/>
<comment type="function">
    <text evidence="7">Catalyzes the transfer of the diacylglyceryl group from phosphatidylglycerol to the sulfhydryl group of the N-terminal cysteine of a prolipoprotein, the first step in the formation of mature lipoproteins.</text>
</comment>
<evidence type="ECO:0000256" key="2">
    <source>
        <dbReference type="ARBA" id="ARBA00022475"/>
    </source>
</evidence>
<dbReference type="InterPro" id="IPR001640">
    <property type="entry name" value="Lgt"/>
</dbReference>
<dbReference type="PANTHER" id="PTHR30589">
    <property type="entry name" value="PROLIPOPROTEIN DIACYLGLYCERYL TRANSFERASE"/>
    <property type="match status" value="1"/>
</dbReference>
<dbReference type="AlphaFoldDB" id="A0A4R3LE05"/>
<dbReference type="EMBL" id="SMAG01000002">
    <property type="protein sequence ID" value="TCS95686.1"/>
    <property type="molecule type" value="Genomic_DNA"/>
</dbReference>
<dbReference type="PROSITE" id="PS01311">
    <property type="entry name" value="LGT"/>
    <property type="match status" value="1"/>
</dbReference>
<name>A0A4R3LE05_9BACL</name>
<keyword evidence="3 7" id="KW-0808">Transferase</keyword>
<keyword evidence="2 7" id="KW-1003">Cell membrane</keyword>
<evidence type="ECO:0000313" key="8">
    <source>
        <dbReference type="EMBL" id="TCS95686.1"/>
    </source>
</evidence>
<dbReference type="Pfam" id="PF01790">
    <property type="entry name" value="LGT"/>
    <property type="match status" value="1"/>
</dbReference>
<feature type="transmembrane region" description="Helical" evidence="7">
    <location>
        <begin position="118"/>
        <end position="136"/>
    </location>
</feature>
<dbReference type="OrthoDB" id="871140at2"/>
<dbReference type="GO" id="GO:0005886">
    <property type="term" value="C:plasma membrane"/>
    <property type="evidence" value="ECO:0007669"/>
    <property type="project" value="UniProtKB-SubCell"/>
</dbReference>
<reference evidence="8 9" key="1">
    <citation type="submission" date="2019-03" db="EMBL/GenBank/DDBJ databases">
        <title>Genomic Encyclopedia of Type Strains, Phase IV (KMG-IV): sequencing the most valuable type-strain genomes for metagenomic binning, comparative biology and taxonomic classification.</title>
        <authorList>
            <person name="Goeker M."/>
        </authorList>
    </citation>
    <scope>NUCLEOTIDE SEQUENCE [LARGE SCALE GENOMIC DNA]</scope>
    <source>
        <strain evidence="8 9">DSM 45707</strain>
    </source>
</reference>
<comment type="pathway">
    <text evidence="7">Protein modification; lipoprotein biosynthesis (diacylglyceryl transfer).</text>
</comment>
<feature type="transmembrane region" description="Helical" evidence="7">
    <location>
        <begin position="179"/>
        <end position="196"/>
    </location>
</feature>
<dbReference type="GO" id="GO:0008961">
    <property type="term" value="F:phosphatidylglycerol-prolipoprotein diacylglyceryl transferase activity"/>
    <property type="evidence" value="ECO:0007669"/>
    <property type="project" value="UniProtKB-UniRule"/>
</dbReference>
<keyword evidence="5 7" id="KW-1133">Transmembrane helix</keyword>
<keyword evidence="6 7" id="KW-0472">Membrane</keyword>
<evidence type="ECO:0000256" key="3">
    <source>
        <dbReference type="ARBA" id="ARBA00022679"/>
    </source>
</evidence>
<accession>A0A4R3LE05</accession>